<organism evidence="2 3">
    <name type="scientific">Sporobacter termitidis DSM 10068</name>
    <dbReference type="NCBI Taxonomy" id="1123282"/>
    <lineage>
        <taxon>Bacteria</taxon>
        <taxon>Bacillati</taxon>
        <taxon>Bacillota</taxon>
        <taxon>Clostridia</taxon>
        <taxon>Eubacteriales</taxon>
        <taxon>Oscillospiraceae</taxon>
        <taxon>Sporobacter</taxon>
    </lineage>
</organism>
<dbReference type="EMBL" id="FQXV01000010">
    <property type="protein sequence ID" value="SHI14277.1"/>
    <property type="molecule type" value="Genomic_DNA"/>
</dbReference>
<accession>A0A1M5YQ85</accession>
<dbReference type="PANTHER" id="PTHR34351:SF1">
    <property type="entry name" value="SLR1927 PROTEIN"/>
    <property type="match status" value="1"/>
</dbReference>
<keyword evidence="1" id="KW-0472">Membrane</keyword>
<sequence>MARTVVCILWAAGAAVVYVFTGTTAALLILCAALALPLCAVLAALLAAGRIMLTLELPGNIPKGETVQGEIRIRNRTPVPVVRAVLHLELENTLTQETELLPLAFSIPPFGKESLPFTFRSAYCGRLCFKCGVLTVSDTFGLIHIRRPLHVDKKRLITPELFPMRVRLTGSETPLWDEVSINLSRKGQDWSEPFQIRDYVEGDSLKQIHWKLSQKLERYIVTDPSQTLDRALLVFWDRSALAKDAPPRIPDTLAEAVVSFCLAVTQEEIPYSVAWSGIRDVGCAVRDVDSMDDLYGIIPGMLEGASDAGGMSGISDCIRALDGKQYPLIAYFSDRVSTEIAGLAAVGRVTLFLCGEDSDACGDLACHLFSPADYRQSLCDVTI</sequence>
<name>A0A1M5YQ85_9FIRM</name>
<gene>
    <name evidence="2" type="ORF">SAMN02745823_02729</name>
</gene>
<protein>
    <submittedName>
        <fullName evidence="2">Uncharacterized protein</fullName>
    </submittedName>
</protein>
<keyword evidence="1" id="KW-1133">Transmembrane helix</keyword>
<dbReference type="STRING" id="1123282.SAMN02745823_02729"/>
<proteinExistence type="predicted"/>
<dbReference type="Proteomes" id="UP000183995">
    <property type="component" value="Unassembled WGS sequence"/>
</dbReference>
<feature type="transmembrane region" description="Helical" evidence="1">
    <location>
        <begin position="25"/>
        <end position="48"/>
    </location>
</feature>
<reference evidence="2 3" key="1">
    <citation type="submission" date="2016-11" db="EMBL/GenBank/DDBJ databases">
        <authorList>
            <person name="Jaros S."/>
            <person name="Januszkiewicz K."/>
            <person name="Wedrychowicz H."/>
        </authorList>
    </citation>
    <scope>NUCLEOTIDE SEQUENCE [LARGE SCALE GENOMIC DNA]</scope>
    <source>
        <strain evidence="2 3">DSM 10068</strain>
    </source>
</reference>
<dbReference type="PANTHER" id="PTHR34351">
    <property type="entry name" value="SLR1927 PROTEIN-RELATED"/>
    <property type="match status" value="1"/>
</dbReference>
<keyword evidence="1" id="KW-0812">Transmembrane</keyword>
<evidence type="ECO:0000313" key="3">
    <source>
        <dbReference type="Proteomes" id="UP000183995"/>
    </source>
</evidence>
<keyword evidence="3" id="KW-1185">Reference proteome</keyword>
<evidence type="ECO:0000313" key="2">
    <source>
        <dbReference type="EMBL" id="SHI14277.1"/>
    </source>
</evidence>
<dbReference type="OrthoDB" id="9778037at2"/>
<evidence type="ECO:0000256" key="1">
    <source>
        <dbReference type="SAM" id="Phobius"/>
    </source>
</evidence>
<dbReference type="AlphaFoldDB" id="A0A1M5YQ85"/>
<dbReference type="RefSeq" id="WP_073079997.1">
    <property type="nucleotide sequence ID" value="NZ_FQXV01000010.1"/>
</dbReference>